<sequence length="193" mass="20809">MDEPRSDLDARLAARLRGLRTAQGLTLEALAQRCGVSRSMISLVERAESSPTATVLERLSAGLGVSLAALFSPEHREDASPLSRRADQRCWRDPGTGYRRRNLSPPGFSSPLELVEVELPPGSTVAYDSIRVPPLEQQVWVLDGTVVVTLGEAVHRLAAGDCLAMRVDRPVAFHNPADHPARTLVAVSTGARA</sequence>
<evidence type="ECO:0000259" key="3">
    <source>
        <dbReference type="PROSITE" id="PS50943"/>
    </source>
</evidence>
<protein>
    <submittedName>
        <fullName evidence="4">Transcriptional regulator, XRE family</fullName>
    </submittedName>
</protein>
<feature type="compositionally biased region" description="Basic and acidic residues" evidence="2">
    <location>
        <begin position="77"/>
        <end position="92"/>
    </location>
</feature>
<keyword evidence="1" id="KW-0238">DNA-binding</keyword>
<dbReference type="eggNOG" id="COG1917">
    <property type="taxonomic scope" value="Bacteria"/>
</dbReference>
<reference evidence="4 5" key="1">
    <citation type="submission" date="2009-01" db="EMBL/GenBank/DDBJ databases">
        <title>Complete sequence of chromosome of Methylobacterium nodulans ORS 2060.</title>
        <authorList>
            <consortium name="US DOE Joint Genome Institute"/>
            <person name="Lucas S."/>
            <person name="Copeland A."/>
            <person name="Lapidus A."/>
            <person name="Glavina del Rio T."/>
            <person name="Dalin E."/>
            <person name="Tice H."/>
            <person name="Bruce D."/>
            <person name="Goodwin L."/>
            <person name="Pitluck S."/>
            <person name="Sims D."/>
            <person name="Brettin T."/>
            <person name="Detter J.C."/>
            <person name="Han C."/>
            <person name="Larimer F."/>
            <person name="Land M."/>
            <person name="Hauser L."/>
            <person name="Kyrpides N."/>
            <person name="Ivanova N."/>
            <person name="Marx C.J."/>
            <person name="Richardson P."/>
        </authorList>
    </citation>
    <scope>NUCLEOTIDE SEQUENCE [LARGE SCALE GENOMIC DNA]</scope>
    <source>
        <strain evidence="5">LMG 21967 / CNCM I-2342 / ORS 2060</strain>
    </source>
</reference>
<dbReference type="eggNOG" id="COG1396">
    <property type="taxonomic scope" value="Bacteria"/>
</dbReference>
<dbReference type="GO" id="GO:0003700">
    <property type="term" value="F:DNA-binding transcription factor activity"/>
    <property type="evidence" value="ECO:0007669"/>
    <property type="project" value="TreeGrafter"/>
</dbReference>
<dbReference type="SUPFAM" id="SSF47413">
    <property type="entry name" value="lambda repressor-like DNA-binding domains"/>
    <property type="match status" value="1"/>
</dbReference>
<feature type="region of interest" description="Disordered" evidence="2">
    <location>
        <begin position="77"/>
        <end position="103"/>
    </location>
</feature>
<name>B8IUC9_METNO</name>
<dbReference type="HOGENOM" id="CLU_085376_4_0_5"/>
<dbReference type="KEGG" id="mno:Mnod_0127"/>
<dbReference type="PROSITE" id="PS50943">
    <property type="entry name" value="HTH_CROC1"/>
    <property type="match status" value="1"/>
</dbReference>
<dbReference type="EMBL" id="CP001349">
    <property type="protein sequence ID" value="ACL55174.1"/>
    <property type="molecule type" value="Genomic_DNA"/>
</dbReference>
<dbReference type="InterPro" id="IPR050807">
    <property type="entry name" value="TransReg_Diox_bact_type"/>
</dbReference>
<dbReference type="InterPro" id="IPR014710">
    <property type="entry name" value="RmlC-like_jellyroll"/>
</dbReference>
<keyword evidence="5" id="KW-1185">Reference proteome</keyword>
<dbReference type="InterPro" id="IPR011051">
    <property type="entry name" value="RmlC_Cupin_sf"/>
</dbReference>
<accession>B8IUC9</accession>
<evidence type="ECO:0000256" key="2">
    <source>
        <dbReference type="SAM" id="MobiDB-lite"/>
    </source>
</evidence>
<gene>
    <name evidence="4" type="ordered locus">Mnod_0127</name>
</gene>
<dbReference type="OrthoDB" id="189170at2"/>
<dbReference type="InterPro" id="IPR001387">
    <property type="entry name" value="Cro/C1-type_HTH"/>
</dbReference>
<dbReference type="Gene3D" id="1.10.260.40">
    <property type="entry name" value="lambda repressor-like DNA-binding domains"/>
    <property type="match status" value="1"/>
</dbReference>
<dbReference type="GO" id="GO:0003677">
    <property type="term" value="F:DNA binding"/>
    <property type="evidence" value="ECO:0007669"/>
    <property type="project" value="UniProtKB-KW"/>
</dbReference>
<feature type="domain" description="HTH cro/C1-type" evidence="3">
    <location>
        <begin position="16"/>
        <end position="70"/>
    </location>
</feature>
<dbReference type="Pfam" id="PF07883">
    <property type="entry name" value="Cupin_2"/>
    <property type="match status" value="1"/>
</dbReference>
<evidence type="ECO:0000313" key="4">
    <source>
        <dbReference type="EMBL" id="ACL55174.1"/>
    </source>
</evidence>
<dbReference type="InterPro" id="IPR013096">
    <property type="entry name" value="Cupin_2"/>
</dbReference>
<dbReference type="STRING" id="460265.Mnod_0127"/>
<evidence type="ECO:0000256" key="1">
    <source>
        <dbReference type="ARBA" id="ARBA00023125"/>
    </source>
</evidence>
<proteinExistence type="predicted"/>
<dbReference type="CDD" id="cd00093">
    <property type="entry name" value="HTH_XRE"/>
    <property type="match status" value="1"/>
</dbReference>
<dbReference type="PANTHER" id="PTHR46797:SF10">
    <property type="entry name" value="BLR1115 PROTEIN"/>
    <property type="match status" value="1"/>
</dbReference>
<dbReference type="SMART" id="SM00530">
    <property type="entry name" value="HTH_XRE"/>
    <property type="match status" value="1"/>
</dbReference>
<dbReference type="Gene3D" id="2.60.120.10">
    <property type="entry name" value="Jelly Rolls"/>
    <property type="match status" value="1"/>
</dbReference>
<dbReference type="Proteomes" id="UP000008207">
    <property type="component" value="Chromosome"/>
</dbReference>
<dbReference type="CDD" id="cd02209">
    <property type="entry name" value="cupin_XRE_C"/>
    <property type="match status" value="1"/>
</dbReference>
<dbReference type="SUPFAM" id="SSF51182">
    <property type="entry name" value="RmlC-like cupins"/>
    <property type="match status" value="1"/>
</dbReference>
<dbReference type="InterPro" id="IPR010982">
    <property type="entry name" value="Lambda_DNA-bd_dom_sf"/>
</dbReference>
<dbReference type="AlphaFoldDB" id="B8IUC9"/>
<dbReference type="GO" id="GO:0005829">
    <property type="term" value="C:cytosol"/>
    <property type="evidence" value="ECO:0007669"/>
    <property type="project" value="TreeGrafter"/>
</dbReference>
<dbReference type="PANTHER" id="PTHR46797">
    <property type="entry name" value="HTH-TYPE TRANSCRIPTIONAL REGULATOR"/>
    <property type="match status" value="1"/>
</dbReference>
<dbReference type="Pfam" id="PF01381">
    <property type="entry name" value="HTH_3"/>
    <property type="match status" value="1"/>
</dbReference>
<evidence type="ECO:0000313" key="5">
    <source>
        <dbReference type="Proteomes" id="UP000008207"/>
    </source>
</evidence>
<organism evidence="4 5">
    <name type="scientific">Methylobacterium nodulans (strain LMG 21967 / CNCM I-2342 / ORS 2060)</name>
    <dbReference type="NCBI Taxonomy" id="460265"/>
    <lineage>
        <taxon>Bacteria</taxon>
        <taxon>Pseudomonadati</taxon>
        <taxon>Pseudomonadota</taxon>
        <taxon>Alphaproteobacteria</taxon>
        <taxon>Hyphomicrobiales</taxon>
        <taxon>Methylobacteriaceae</taxon>
        <taxon>Methylobacterium</taxon>
    </lineage>
</organism>